<protein>
    <submittedName>
        <fullName evidence="4">Uncharacterized protein LOC113099964</fullName>
    </submittedName>
</protein>
<dbReference type="KEGG" id="caua:113099964"/>
<feature type="compositionally biased region" description="Pro residues" evidence="1">
    <location>
        <begin position="59"/>
        <end position="69"/>
    </location>
</feature>
<accession>A0A6P6PHQ2</accession>
<keyword evidence="3" id="KW-1185">Reference proteome</keyword>
<feature type="domain" description="DUF6729" evidence="2">
    <location>
        <begin position="130"/>
        <end position="358"/>
    </location>
</feature>
<dbReference type="PANTHER" id="PTHR24401">
    <property type="entry name" value="SI:CH211-243P7.3-RELATED"/>
    <property type="match status" value="1"/>
</dbReference>
<dbReference type="PANTHER" id="PTHR24401:SF29">
    <property type="entry name" value="SI:CH211-243P7.3-RELATED"/>
    <property type="match status" value="1"/>
</dbReference>
<gene>
    <name evidence="4" type="primary">LOC113099964</name>
</gene>
<dbReference type="RefSeq" id="XP_026120633.1">
    <property type="nucleotide sequence ID" value="XM_026264848.1"/>
</dbReference>
<dbReference type="OrthoDB" id="8901912at2759"/>
<dbReference type="Proteomes" id="UP000515129">
    <property type="component" value="Unplaced"/>
</dbReference>
<evidence type="ECO:0000313" key="3">
    <source>
        <dbReference type="Proteomes" id="UP000515129"/>
    </source>
</evidence>
<dbReference type="Pfam" id="PF20499">
    <property type="entry name" value="DUF6729"/>
    <property type="match status" value="1"/>
</dbReference>
<dbReference type="AlphaFoldDB" id="A0A6P6PHQ2"/>
<feature type="region of interest" description="Disordered" evidence="1">
    <location>
        <begin position="42"/>
        <end position="69"/>
    </location>
</feature>
<dbReference type="GeneID" id="113099964"/>
<reference evidence="4" key="1">
    <citation type="submission" date="2025-08" db="UniProtKB">
        <authorList>
            <consortium name="RefSeq"/>
        </authorList>
    </citation>
    <scope>IDENTIFICATION</scope>
    <source>
        <strain evidence="4">Wakin</strain>
        <tissue evidence="4">Muscle</tissue>
    </source>
</reference>
<evidence type="ECO:0000256" key="1">
    <source>
        <dbReference type="SAM" id="MobiDB-lite"/>
    </source>
</evidence>
<sequence length="465" mass="51647">MLSRGQTTLLGGVLKCICGFHTLKPTASNVTGPAQKVVEQPHAAETAKKVMEQSQPDIQPHPLPKPQPTAPVEARVATQFSLTPDPTVPTPVPRATADVSNPAQPCRIVSTAPSGALLQGPSVVQLPRLWSETIPPEDHKWIGKRLFKIGSKGKPALRDDLQLWYYPPQPALIYNQAPAPDRFFCHTLLLWMPYKLWRVKVLCPNPACGQHQLTGGGLHKMARQVLDIDRTYNMVTETLICTKCRASHVSWSQTVLQQLDLGHRSEFQVILTRKYACDMRVIRLLRERGLGNSPTRVIKQLCENHSEQWLHRLARYTTQCVDFLNQPGVMPVNFQEPPEPTVVPSCKWLLTVYSQDILTRLDEIHARITSTYGSVLKMDSTKKITKKLAGTARGTGLWLTSVGNEFGQVLISVLTAQEGAGLDMIVDGLVKRYQQAGVNPPSVLYVDCGCCSEVSESKLKTRFRG</sequence>
<evidence type="ECO:0000259" key="2">
    <source>
        <dbReference type="Pfam" id="PF20499"/>
    </source>
</evidence>
<organism evidence="3 4">
    <name type="scientific">Carassius auratus</name>
    <name type="common">Goldfish</name>
    <dbReference type="NCBI Taxonomy" id="7957"/>
    <lineage>
        <taxon>Eukaryota</taxon>
        <taxon>Metazoa</taxon>
        <taxon>Chordata</taxon>
        <taxon>Craniata</taxon>
        <taxon>Vertebrata</taxon>
        <taxon>Euteleostomi</taxon>
        <taxon>Actinopterygii</taxon>
        <taxon>Neopterygii</taxon>
        <taxon>Teleostei</taxon>
        <taxon>Ostariophysi</taxon>
        <taxon>Cypriniformes</taxon>
        <taxon>Cyprinidae</taxon>
        <taxon>Cyprininae</taxon>
        <taxon>Carassius</taxon>
    </lineage>
</organism>
<dbReference type="InterPro" id="IPR046616">
    <property type="entry name" value="DUF6729"/>
</dbReference>
<proteinExistence type="predicted"/>
<evidence type="ECO:0000313" key="4">
    <source>
        <dbReference type="RefSeq" id="XP_026120633.1"/>
    </source>
</evidence>
<name>A0A6P6PHQ2_CARAU</name>